<proteinExistence type="inferred from homology"/>
<evidence type="ECO:0000313" key="6">
    <source>
        <dbReference type="EMBL" id="KAF7814518.1"/>
    </source>
</evidence>
<dbReference type="NCBIfam" id="TIGR00756">
    <property type="entry name" value="PPR"/>
    <property type="match status" value="2"/>
</dbReference>
<dbReference type="Pfam" id="PF01535">
    <property type="entry name" value="PPR"/>
    <property type="match status" value="2"/>
</dbReference>
<evidence type="ECO:0000256" key="2">
    <source>
        <dbReference type="ARBA" id="ARBA00022737"/>
    </source>
</evidence>
<keyword evidence="7" id="KW-1185">Reference proteome</keyword>
<accession>A0A834WAR0</accession>
<dbReference type="PROSITE" id="PS51375">
    <property type="entry name" value="PPR"/>
    <property type="match status" value="5"/>
</dbReference>
<feature type="repeat" description="PPR" evidence="3">
    <location>
        <begin position="324"/>
        <end position="358"/>
    </location>
</feature>
<dbReference type="Pfam" id="PF17177">
    <property type="entry name" value="PPR_long"/>
    <property type="match status" value="1"/>
</dbReference>
<dbReference type="PANTHER" id="PTHR47939:SF5">
    <property type="entry name" value="PENTACOTRIPEPTIDE-REPEAT REGION OF PRORP DOMAIN-CONTAINING PROTEIN"/>
    <property type="match status" value="1"/>
</dbReference>
<evidence type="ECO:0000259" key="5">
    <source>
        <dbReference type="Pfam" id="PF17177"/>
    </source>
</evidence>
<feature type="compositionally biased region" description="Basic residues" evidence="4">
    <location>
        <begin position="521"/>
        <end position="538"/>
    </location>
</feature>
<reference evidence="6" key="1">
    <citation type="submission" date="2020-09" db="EMBL/GenBank/DDBJ databases">
        <title>Genome-Enabled Discovery of Anthraquinone Biosynthesis in Senna tora.</title>
        <authorList>
            <person name="Kang S.-H."/>
            <person name="Pandey R.P."/>
            <person name="Lee C.-M."/>
            <person name="Sim J.-S."/>
            <person name="Jeong J.-T."/>
            <person name="Choi B.-S."/>
            <person name="Jung M."/>
            <person name="Ginzburg D."/>
            <person name="Zhao K."/>
            <person name="Won S.Y."/>
            <person name="Oh T.-J."/>
            <person name="Yu Y."/>
            <person name="Kim N.-H."/>
            <person name="Lee O.R."/>
            <person name="Lee T.-H."/>
            <person name="Bashyal P."/>
            <person name="Kim T.-S."/>
            <person name="Lee W.-H."/>
            <person name="Kawkins C."/>
            <person name="Kim C.-K."/>
            <person name="Kim J.S."/>
            <person name="Ahn B.O."/>
            <person name="Rhee S.Y."/>
            <person name="Sohng J.K."/>
        </authorList>
    </citation>
    <scope>NUCLEOTIDE SEQUENCE</scope>
    <source>
        <tissue evidence="6">Leaf</tissue>
    </source>
</reference>
<comment type="similarity">
    <text evidence="1">Belongs to the PPR family. P subfamily.</text>
</comment>
<dbReference type="InterPro" id="IPR011990">
    <property type="entry name" value="TPR-like_helical_dom_sf"/>
</dbReference>
<dbReference type="AlphaFoldDB" id="A0A834WAR0"/>
<dbReference type="InterPro" id="IPR033443">
    <property type="entry name" value="PROP1-like_PPR_dom"/>
</dbReference>
<evidence type="ECO:0000256" key="1">
    <source>
        <dbReference type="ARBA" id="ARBA00007626"/>
    </source>
</evidence>
<dbReference type="InterPro" id="IPR002885">
    <property type="entry name" value="PPR_rpt"/>
</dbReference>
<evidence type="ECO:0000313" key="7">
    <source>
        <dbReference type="Proteomes" id="UP000634136"/>
    </source>
</evidence>
<dbReference type="Proteomes" id="UP000634136">
    <property type="component" value="Unassembled WGS sequence"/>
</dbReference>
<name>A0A834WAR0_9FABA</name>
<dbReference type="InterPro" id="IPR050667">
    <property type="entry name" value="PPR-containing_protein"/>
</dbReference>
<sequence>MALRFLTRTLRQTHFQFLLPLTLHSTSPPPSSLSPYQLSQAFHQTVTIPSHSLPPSFTHLSVFHPFTTQALTHPIDFDDNDFHFDGDPQFLQLLKGVAHFSSEAEATPFLDGSGIRASRDLVGSAIWELREDSKAAFLVFKWGEKWNCNDEKVYQLMIWVLGNHKRFSTAWCLIRDMHRSSLCTRQAMLIMIDRYASGNDSAKAIQTFNFMEKFRLTPDNEAFHTFLHALCKHGNIEEAEEFMLVNKKLFPLEIESFNIILNGWCNISVDVFEAKRVWREMSNYCITPDATSHSHMISCFSKTGNLFDSLRLYDAMKKRGWKPGIEVYNSLVYVLTRENCLKEALKIIDKLKEEGLQPDSSTFNSMIRPLCEARKLAQARILLNTMVEENLSPTIETYHAFLEGTDYQGSLEFLSRMRSDGLGPKGDSFLIILEKFFKLEQPASALRIWQEMNTFEVVPSCLHYSRMVEGLANCGWLIKAREFHEEMISNGCLEEPKLKKILQEEVLESGDKDKQNGKRVNSGKRFSHHKRKMKQKRS</sequence>
<keyword evidence="2" id="KW-0677">Repeat</keyword>
<feature type="domain" description="PROP1-like PPR" evidence="5">
    <location>
        <begin position="290"/>
        <end position="434"/>
    </location>
</feature>
<protein>
    <submittedName>
        <fullName evidence="6">Pentatricopeptide repeat-containing protein</fullName>
    </submittedName>
</protein>
<dbReference type="PANTHER" id="PTHR47939">
    <property type="entry name" value="MEMBRANE-ASSOCIATED SALT-INDUCIBLE PROTEIN-LIKE"/>
    <property type="match status" value="1"/>
</dbReference>
<feature type="region of interest" description="Disordered" evidence="4">
    <location>
        <begin position="509"/>
        <end position="538"/>
    </location>
</feature>
<comment type="caution">
    <text evidence="6">The sequence shown here is derived from an EMBL/GenBank/DDBJ whole genome shotgun (WGS) entry which is preliminary data.</text>
</comment>
<dbReference type="EMBL" id="JAAIUW010000009">
    <property type="protein sequence ID" value="KAF7814518.1"/>
    <property type="molecule type" value="Genomic_DNA"/>
</dbReference>
<feature type="repeat" description="PPR" evidence="3">
    <location>
        <begin position="253"/>
        <end position="288"/>
    </location>
</feature>
<organism evidence="6 7">
    <name type="scientific">Senna tora</name>
    <dbReference type="NCBI Taxonomy" id="362788"/>
    <lineage>
        <taxon>Eukaryota</taxon>
        <taxon>Viridiplantae</taxon>
        <taxon>Streptophyta</taxon>
        <taxon>Embryophyta</taxon>
        <taxon>Tracheophyta</taxon>
        <taxon>Spermatophyta</taxon>
        <taxon>Magnoliopsida</taxon>
        <taxon>eudicotyledons</taxon>
        <taxon>Gunneridae</taxon>
        <taxon>Pentapetalae</taxon>
        <taxon>rosids</taxon>
        <taxon>fabids</taxon>
        <taxon>Fabales</taxon>
        <taxon>Fabaceae</taxon>
        <taxon>Caesalpinioideae</taxon>
        <taxon>Cassia clade</taxon>
        <taxon>Senna</taxon>
    </lineage>
</organism>
<evidence type="ECO:0000256" key="4">
    <source>
        <dbReference type="SAM" id="MobiDB-lite"/>
    </source>
</evidence>
<feature type="repeat" description="PPR" evidence="3">
    <location>
        <begin position="460"/>
        <end position="494"/>
    </location>
</feature>
<dbReference type="Gene3D" id="1.25.40.10">
    <property type="entry name" value="Tetratricopeptide repeat domain"/>
    <property type="match status" value="3"/>
</dbReference>
<feature type="repeat" description="PPR" evidence="3">
    <location>
        <begin position="359"/>
        <end position="393"/>
    </location>
</feature>
<feature type="repeat" description="PPR" evidence="3">
    <location>
        <begin position="289"/>
        <end position="323"/>
    </location>
</feature>
<dbReference type="OrthoDB" id="185373at2759"/>
<evidence type="ECO:0000256" key="3">
    <source>
        <dbReference type="PROSITE-ProRule" id="PRU00708"/>
    </source>
</evidence>
<gene>
    <name evidence="6" type="ORF">G2W53_028487</name>
</gene>